<protein>
    <submittedName>
        <fullName evidence="1">DUF1269 domain-containing protein</fullName>
    </submittedName>
</protein>
<evidence type="ECO:0000313" key="2">
    <source>
        <dbReference type="Proteomes" id="UP001238334"/>
    </source>
</evidence>
<proteinExistence type="predicted"/>
<dbReference type="AlphaFoldDB" id="A0A9Y2L3Y5"/>
<dbReference type="KEGG" id="ppso:QPJ95_22265"/>
<dbReference type="Pfam" id="PF06897">
    <property type="entry name" value="DUF1269"/>
    <property type="match status" value="1"/>
</dbReference>
<accession>A0A9Y2L3Y5</accession>
<dbReference type="Proteomes" id="UP001238334">
    <property type="component" value="Chromosome"/>
</dbReference>
<dbReference type="InterPro" id="IPR009200">
    <property type="entry name" value="DUF1269_membrane"/>
</dbReference>
<reference evidence="1 2" key="1">
    <citation type="submission" date="2023-06" db="EMBL/GenBank/DDBJ databases">
        <title>Parasedimentitalea psychrophila sp. nov., a psychrophilic bacterium isolated from deep-sea sediment.</title>
        <authorList>
            <person name="Li A."/>
        </authorList>
    </citation>
    <scope>NUCLEOTIDE SEQUENCE [LARGE SCALE GENOMIC DNA]</scope>
    <source>
        <strain evidence="1 2">QS115</strain>
    </source>
</reference>
<dbReference type="EMBL" id="CP127247">
    <property type="protein sequence ID" value="WIY27668.1"/>
    <property type="molecule type" value="Genomic_DNA"/>
</dbReference>
<dbReference type="RefSeq" id="WP_270920142.1">
    <property type="nucleotide sequence ID" value="NZ_CP127247.1"/>
</dbReference>
<organism evidence="1 2">
    <name type="scientific">Parasedimentitalea psychrophila</name>
    <dbReference type="NCBI Taxonomy" id="2997337"/>
    <lineage>
        <taxon>Bacteria</taxon>
        <taxon>Pseudomonadati</taxon>
        <taxon>Pseudomonadota</taxon>
        <taxon>Alphaproteobacteria</taxon>
        <taxon>Rhodobacterales</taxon>
        <taxon>Paracoccaceae</taxon>
        <taxon>Parasedimentitalea</taxon>
    </lineage>
</organism>
<evidence type="ECO:0000313" key="1">
    <source>
        <dbReference type="EMBL" id="WIY27668.1"/>
    </source>
</evidence>
<keyword evidence="2" id="KW-1185">Reference proteome</keyword>
<gene>
    <name evidence="1" type="ORF">QPJ95_22265</name>
</gene>
<sequence>MGIPDAKMKGIVNAIKGDGAVLFVLAKTEDSEKVLERMAKFDGEVISTTLSPDTERKINAALKSGS</sequence>
<name>A0A9Y2L3Y5_9RHOB</name>